<dbReference type="OrthoDB" id="9768177at2"/>
<keyword evidence="2 7" id="KW-0813">Transport</keyword>
<dbReference type="NCBIfam" id="TIGR04057">
    <property type="entry name" value="SusC_RagA_signa"/>
    <property type="match status" value="1"/>
</dbReference>
<evidence type="ECO:0000313" key="10">
    <source>
        <dbReference type="Proteomes" id="UP000267223"/>
    </source>
</evidence>
<dbReference type="SUPFAM" id="SSF56935">
    <property type="entry name" value="Porins"/>
    <property type="match status" value="1"/>
</dbReference>
<comment type="subcellular location">
    <subcellularLocation>
        <location evidence="1 7">Cell outer membrane</location>
        <topology evidence="1 7">Multi-pass membrane protein</topology>
    </subcellularLocation>
</comment>
<dbReference type="PROSITE" id="PS52016">
    <property type="entry name" value="TONB_DEPENDENT_REC_3"/>
    <property type="match status" value="1"/>
</dbReference>
<evidence type="ECO:0000259" key="8">
    <source>
        <dbReference type="SMART" id="SM00965"/>
    </source>
</evidence>
<comment type="caution">
    <text evidence="9">The sequence shown here is derived from an EMBL/GenBank/DDBJ whole genome shotgun (WGS) entry which is preliminary data.</text>
</comment>
<accession>A0A3M9NLH6</accession>
<dbReference type="SUPFAM" id="SSF49464">
    <property type="entry name" value="Carboxypeptidase regulatory domain-like"/>
    <property type="match status" value="1"/>
</dbReference>
<dbReference type="RefSeq" id="WP_123120042.1">
    <property type="nucleotide sequence ID" value="NZ_RJJR01000004.1"/>
</dbReference>
<dbReference type="Gene3D" id="2.60.40.1120">
    <property type="entry name" value="Carboxypeptidase-like, regulatory domain"/>
    <property type="match status" value="1"/>
</dbReference>
<name>A0A3M9NLH6_9BACT</name>
<reference evidence="9 10" key="1">
    <citation type="submission" date="2018-11" db="EMBL/GenBank/DDBJ databases">
        <title>Draft genome sequence of Ferruginibacter sp. BO-59.</title>
        <authorList>
            <person name="Im W.T."/>
        </authorList>
    </citation>
    <scope>NUCLEOTIDE SEQUENCE [LARGE SCALE GENOMIC DNA]</scope>
    <source>
        <strain evidence="9 10">BO-59</strain>
    </source>
</reference>
<gene>
    <name evidence="9" type="ORF">EFY79_07470</name>
</gene>
<organism evidence="9 10">
    <name type="scientific">Hanamia caeni</name>
    <dbReference type="NCBI Taxonomy" id="2294116"/>
    <lineage>
        <taxon>Bacteria</taxon>
        <taxon>Pseudomonadati</taxon>
        <taxon>Bacteroidota</taxon>
        <taxon>Chitinophagia</taxon>
        <taxon>Chitinophagales</taxon>
        <taxon>Chitinophagaceae</taxon>
        <taxon>Hanamia</taxon>
    </lineage>
</organism>
<dbReference type="InterPro" id="IPR023997">
    <property type="entry name" value="TonB-dep_OMP_SusC/RagA_CS"/>
</dbReference>
<keyword evidence="3 7" id="KW-1134">Transmembrane beta strand</keyword>
<evidence type="ECO:0000256" key="6">
    <source>
        <dbReference type="ARBA" id="ARBA00023237"/>
    </source>
</evidence>
<proteinExistence type="inferred from homology"/>
<dbReference type="Pfam" id="PF07660">
    <property type="entry name" value="STN"/>
    <property type="match status" value="1"/>
</dbReference>
<dbReference type="Gene3D" id="2.40.170.20">
    <property type="entry name" value="TonB-dependent receptor, beta-barrel domain"/>
    <property type="match status" value="1"/>
</dbReference>
<dbReference type="Pfam" id="PF07715">
    <property type="entry name" value="Plug"/>
    <property type="match status" value="1"/>
</dbReference>
<dbReference type="NCBIfam" id="TIGR04056">
    <property type="entry name" value="OMP_RagA_SusC"/>
    <property type="match status" value="1"/>
</dbReference>
<comment type="similarity">
    <text evidence="7">Belongs to the TonB-dependent receptor family.</text>
</comment>
<evidence type="ECO:0000256" key="4">
    <source>
        <dbReference type="ARBA" id="ARBA00022692"/>
    </source>
</evidence>
<sequence length="1095" mass="119839">MKKRHPHLRYFSKEFSKALLIMRLTILFFLLGVLKTNADTKAQPNISLAIRNAKIENVIQKIEKLGTYRFLYNTDLPALQSKVNLNIREFTISQTMDVLLKNTNLKYKLLPDNLVVIQSVQLQTPQNITVTGVVSGSDGSPLIGASIHIKGSTIGVTSEANGSYSISVAPDAVLVVSYVGFETREINVNNQTTINIVLQPLTTSLTDVVVIGYGTQKKEDLTGAVSVVTSKDIENRPIIDAGEALQGKAAGVQVTSNSGKPAAGLSIRIRGSSSISAGNDPLYIVDGIPTTDISEFNPDDIASISILKDAASAAIYGTRAANGVVVITTKKGVPGKSKISAGAYYGTTSPTKMLKVLNAKQYQDYANELRGPGTITDSLIQANNINWPKEVIGQGNQQNYQLSVSGGSEKTTHYISLNYLNQTGMIEPSKFDRFTGRVNLTTKVNKWLSLSTSTLMSRSETNGVDDNLSVARGGVVLSALETPPTVPKFNPDSTIGYNPFGNNWENPYGAILGRYYKTYDNHLLSNLGADVTLAKDLVFSSHFGLDYLDQKFNFFLDPFLTIYGRQTQGQNNQTKTNNLTWLSEQTINYKINFGKNHLAALAGWTAQKSHTEQNYLSGSFLKPQYRHLSWDETYLRDSVKQPGTTGIDEWALMSYLGRITYDFDGKYLFQANIRSDHSSKFAPGNRDATFPSFSAGWRISKENFMQKINAISDLKLRVSWGKNGNQEGIGSYDYLSKSNIDPVTGAVTIANIAPASLTWETTTQTDVGIDAGFLDNRLTFTGDFYVKKTNNILVNYPVASQPVSSVAVNGASMQNTGEEFYISSKNMATKDFNWNTSVNISFNQNKVLNIGMGIPSMPSFGGIYERGSAINLIQGYGLGEFYGYVAEGVDPETGLELYLSKDGKKTSNPVPSDRVLLGSALPKFIYGMTNDLSYKNFDLTFFIQGSQGNKIFNAGRLEMEAMRTAINQSADIINRWKKPGDITDIPAVSVNQSTDNTRISSRFLEDGSYLRFKTITLSYNIDPKFLSGLGLSSASVYVSGNNLITITGYKGFDPEVNSYGSSNNSSDNRNVSLGIDNGAYPQTKMILFGVNISLK</sequence>
<dbReference type="InterPro" id="IPR036942">
    <property type="entry name" value="Beta-barrel_TonB_sf"/>
</dbReference>
<evidence type="ECO:0000256" key="7">
    <source>
        <dbReference type="PROSITE-ProRule" id="PRU01360"/>
    </source>
</evidence>
<keyword evidence="10" id="KW-1185">Reference proteome</keyword>
<keyword evidence="6 7" id="KW-0998">Cell outer membrane</keyword>
<evidence type="ECO:0000313" key="9">
    <source>
        <dbReference type="EMBL" id="RNI38053.1"/>
    </source>
</evidence>
<evidence type="ECO:0000256" key="2">
    <source>
        <dbReference type="ARBA" id="ARBA00022448"/>
    </source>
</evidence>
<feature type="domain" description="Secretin/TonB short N-terminal" evidence="8">
    <location>
        <begin position="68"/>
        <end position="120"/>
    </location>
</feature>
<evidence type="ECO:0000256" key="5">
    <source>
        <dbReference type="ARBA" id="ARBA00023136"/>
    </source>
</evidence>
<protein>
    <submittedName>
        <fullName evidence="9">SusC/RagA family TonB-linked outer membrane protein</fullName>
    </submittedName>
</protein>
<dbReference type="InterPro" id="IPR039426">
    <property type="entry name" value="TonB-dep_rcpt-like"/>
</dbReference>
<dbReference type="InterPro" id="IPR012910">
    <property type="entry name" value="Plug_dom"/>
</dbReference>
<dbReference type="InterPro" id="IPR023996">
    <property type="entry name" value="TonB-dep_OMP_SusC/RagA"/>
</dbReference>
<dbReference type="Proteomes" id="UP000267223">
    <property type="component" value="Unassembled WGS sequence"/>
</dbReference>
<dbReference type="InterPro" id="IPR037066">
    <property type="entry name" value="Plug_dom_sf"/>
</dbReference>
<evidence type="ECO:0000256" key="3">
    <source>
        <dbReference type="ARBA" id="ARBA00022452"/>
    </source>
</evidence>
<keyword evidence="5 7" id="KW-0472">Membrane</keyword>
<keyword evidence="4 7" id="KW-0812">Transmembrane</keyword>
<evidence type="ECO:0000256" key="1">
    <source>
        <dbReference type="ARBA" id="ARBA00004571"/>
    </source>
</evidence>
<dbReference type="AlphaFoldDB" id="A0A3M9NLH6"/>
<dbReference type="Pfam" id="PF13715">
    <property type="entry name" value="CarbopepD_reg_2"/>
    <property type="match status" value="1"/>
</dbReference>
<dbReference type="GO" id="GO:0009279">
    <property type="term" value="C:cell outer membrane"/>
    <property type="evidence" value="ECO:0007669"/>
    <property type="project" value="UniProtKB-SubCell"/>
</dbReference>
<dbReference type="EMBL" id="RJJR01000004">
    <property type="protein sequence ID" value="RNI38053.1"/>
    <property type="molecule type" value="Genomic_DNA"/>
</dbReference>
<dbReference type="InterPro" id="IPR008969">
    <property type="entry name" value="CarboxyPept-like_regulatory"/>
</dbReference>
<dbReference type="Gene3D" id="2.170.130.10">
    <property type="entry name" value="TonB-dependent receptor, plug domain"/>
    <property type="match status" value="1"/>
</dbReference>
<dbReference type="InterPro" id="IPR011662">
    <property type="entry name" value="Secretin/TonB_short_N"/>
</dbReference>
<dbReference type="SMART" id="SM00965">
    <property type="entry name" value="STN"/>
    <property type="match status" value="1"/>
</dbReference>
<dbReference type="FunFam" id="2.170.130.10:FF:000008">
    <property type="entry name" value="SusC/RagA family TonB-linked outer membrane protein"/>
    <property type="match status" value="1"/>
</dbReference>